<evidence type="ECO:0000313" key="3">
    <source>
        <dbReference type="EMBL" id="MDN4525582.1"/>
    </source>
</evidence>
<feature type="signal peptide" evidence="2">
    <location>
        <begin position="1"/>
        <end position="25"/>
    </location>
</feature>
<dbReference type="EMBL" id="JAUHTR010000007">
    <property type="protein sequence ID" value="MDN4525582.1"/>
    <property type="molecule type" value="Genomic_DNA"/>
</dbReference>
<feature type="region of interest" description="Disordered" evidence="1">
    <location>
        <begin position="480"/>
        <end position="514"/>
    </location>
</feature>
<evidence type="ECO:0000313" key="4">
    <source>
        <dbReference type="Proteomes" id="UP001172721"/>
    </source>
</evidence>
<keyword evidence="4" id="KW-1185">Reference proteome</keyword>
<reference evidence="3" key="1">
    <citation type="submission" date="2023-07" db="EMBL/GenBank/DDBJ databases">
        <title>Fictibacillus sp. isolated from freshwater pond.</title>
        <authorList>
            <person name="Kirdat K."/>
            <person name="Bhat A."/>
            <person name="Mourya A."/>
            <person name="Yadav A."/>
        </authorList>
    </citation>
    <scope>NUCLEOTIDE SEQUENCE</scope>
    <source>
        <strain evidence="3">NE201</strain>
    </source>
</reference>
<organism evidence="3 4">
    <name type="scientific">Fictibacillus fluitans</name>
    <dbReference type="NCBI Taxonomy" id="3058422"/>
    <lineage>
        <taxon>Bacteria</taxon>
        <taxon>Bacillati</taxon>
        <taxon>Bacillota</taxon>
        <taxon>Bacilli</taxon>
        <taxon>Bacillales</taxon>
        <taxon>Fictibacillaceae</taxon>
        <taxon>Fictibacillus</taxon>
    </lineage>
</organism>
<keyword evidence="2" id="KW-0732">Signal</keyword>
<feature type="compositionally biased region" description="Basic and acidic residues" evidence="1">
    <location>
        <begin position="491"/>
        <end position="506"/>
    </location>
</feature>
<dbReference type="GO" id="GO:0016787">
    <property type="term" value="F:hydrolase activity"/>
    <property type="evidence" value="ECO:0007669"/>
    <property type="project" value="UniProtKB-KW"/>
</dbReference>
<keyword evidence="3" id="KW-0378">Hydrolase</keyword>
<evidence type="ECO:0000256" key="2">
    <source>
        <dbReference type="SAM" id="SignalP"/>
    </source>
</evidence>
<evidence type="ECO:0000256" key="1">
    <source>
        <dbReference type="SAM" id="MobiDB-lite"/>
    </source>
</evidence>
<accession>A0ABT8HXT2</accession>
<protein>
    <submittedName>
        <fullName evidence="3">Alpha/beta hydrolase</fullName>
    </submittedName>
</protein>
<feature type="chain" id="PRO_5046783979" evidence="2">
    <location>
        <begin position="26"/>
        <end position="514"/>
    </location>
</feature>
<dbReference type="SUPFAM" id="SSF53474">
    <property type="entry name" value="alpha/beta-Hydrolases"/>
    <property type="match status" value="1"/>
</dbReference>
<proteinExistence type="predicted"/>
<comment type="caution">
    <text evidence="3">The sequence shown here is derived from an EMBL/GenBank/DDBJ whole genome shotgun (WGS) entry which is preliminary data.</text>
</comment>
<dbReference type="InterPro" id="IPR029058">
    <property type="entry name" value="AB_hydrolase_fold"/>
</dbReference>
<dbReference type="RefSeq" id="WP_301166614.1">
    <property type="nucleotide sequence ID" value="NZ_JAUHTR010000007.1"/>
</dbReference>
<gene>
    <name evidence="3" type="ORF">QYB97_13945</name>
</gene>
<sequence length="514" mass="57686">MKGKWIGITAATSLLLFSSIQTAHADKKASSFPEFKGAHNVTETVFDGKDGNWLTTKNPKQYEAATVYGNLGLAPYNWGDKAKGTGWNKLYQPAEITGTQVNGAFEDAQFVVRVPHDWNGKLVVAGIPATRNETSTDLLFSDYMLSKGYAFAAIDKGTQGTADPNDPYAKVKNALASEEDSISEWHQRYRQLTIAAQHYLERNYPQQLIKKEDKDNPASKLVTKKHPVPTYAVGISNGGYVVRYALEHDGMKKSGRPSLFDGGIDWEGVLWRAHDPNLLTSLTPVVNSAQKALYGTPSEQEKAREKLYKAGLPKGSENLWSYHDQVYWFVTLNIYRDELDPNAPNRIPWQNYLNFTNGVRDRSYDTIFQNYDYSTRPASVKRNVEAIQNTGRIDVPLISLTGSWDSLIFPSVHADPYDKLIKKNGRGNLHRLYTIEKGNHVDSLVWNAATDPKKELQPLLPYVYQSFDMLVDWVENHNKAPKSKTVPVPKDNTKVIDLKTGKEREPLTTAGDGQ</sequence>
<dbReference type="Proteomes" id="UP001172721">
    <property type="component" value="Unassembled WGS sequence"/>
</dbReference>
<dbReference type="Gene3D" id="3.40.50.1820">
    <property type="entry name" value="alpha/beta hydrolase"/>
    <property type="match status" value="1"/>
</dbReference>
<name>A0ABT8HXT2_9BACL</name>